<reference evidence="1 2" key="2">
    <citation type="journal article" date="2022" name="Mol. Ecol. Resour.">
        <title>The genomes of chicory, endive, great burdock and yacon provide insights into Asteraceae paleo-polyploidization history and plant inulin production.</title>
        <authorList>
            <person name="Fan W."/>
            <person name="Wang S."/>
            <person name="Wang H."/>
            <person name="Wang A."/>
            <person name="Jiang F."/>
            <person name="Liu H."/>
            <person name="Zhao H."/>
            <person name="Xu D."/>
            <person name="Zhang Y."/>
        </authorList>
    </citation>
    <scope>NUCLEOTIDE SEQUENCE [LARGE SCALE GENOMIC DNA]</scope>
    <source>
        <strain evidence="2">cv. Niubang</strain>
    </source>
</reference>
<comment type="caution">
    <text evidence="1">The sequence shown here is derived from an EMBL/GenBank/DDBJ whole genome shotgun (WGS) entry which is preliminary data.</text>
</comment>
<protein>
    <submittedName>
        <fullName evidence="1">Uncharacterized protein</fullName>
    </submittedName>
</protein>
<keyword evidence="2" id="KW-1185">Reference proteome</keyword>
<sequence>MKKSAKDFESPVIMVPKRVKEWEVDDDKKKLRFSLERKLEQLKVSLSGEVIQNFEVGVGMNMTAVDGRVMPPPKQKLGGSGGKTITTTVAMELDYGESSSFDQSFYNLEPHLKDSMFFV</sequence>
<accession>A0ACB9C5V7</accession>
<organism evidence="1 2">
    <name type="scientific">Arctium lappa</name>
    <name type="common">Greater burdock</name>
    <name type="synonym">Lappa major</name>
    <dbReference type="NCBI Taxonomy" id="4217"/>
    <lineage>
        <taxon>Eukaryota</taxon>
        <taxon>Viridiplantae</taxon>
        <taxon>Streptophyta</taxon>
        <taxon>Embryophyta</taxon>
        <taxon>Tracheophyta</taxon>
        <taxon>Spermatophyta</taxon>
        <taxon>Magnoliopsida</taxon>
        <taxon>eudicotyledons</taxon>
        <taxon>Gunneridae</taxon>
        <taxon>Pentapetalae</taxon>
        <taxon>asterids</taxon>
        <taxon>campanulids</taxon>
        <taxon>Asterales</taxon>
        <taxon>Asteraceae</taxon>
        <taxon>Carduoideae</taxon>
        <taxon>Cardueae</taxon>
        <taxon>Arctiinae</taxon>
        <taxon>Arctium</taxon>
    </lineage>
</organism>
<reference evidence="2" key="1">
    <citation type="journal article" date="2022" name="Mol. Ecol. Resour.">
        <title>The genomes of chicory, endive, great burdock and yacon provide insights into Asteraceae palaeo-polyploidization history and plant inulin production.</title>
        <authorList>
            <person name="Fan W."/>
            <person name="Wang S."/>
            <person name="Wang H."/>
            <person name="Wang A."/>
            <person name="Jiang F."/>
            <person name="Liu H."/>
            <person name="Zhao H."/>
            <person name="Xu D."/>
            <person name="Zhang Y."/>
        </authorList>
    </citation>
    <scope>NUCLEOTIDE SEQUENCE [LARGE SCALE GENOMIC DNA]</scope>
    <source>
        <strain evidence="2">cv. Niubang</strain>
    </source>
</reference>
<proteinExistence type="predicted"/>
<name>A0ACB9C5V7_ARCLA</name>
<dbReference type="Proteomes" id="UP001055879">
    <property type="component" value="Linkage Group LG05"/>
</dbReference>
<evidence type="ECO:0000313" key="2">
    <source>
        <dbReference type="Proteomes" id="UP001055879"/>
    </source>
</evidence>
<gene>
    <name evidence="1" type="ORF">L6452_18314</name>
</gene>
<evidence type="ECO:0000313" key="1">
    <source>
        <dbReference type="EMBL" id="KAI3729652.1"/>
    </source>
</evidence>
<dbReference type="EMBL" id="CM042051">
    <property type="protein sequence ID" value="KAI3729652.1"/>
    <property type="molecule type" value="Genomic_DNA"/>
</dbReference>